<dbReference type="RefSeq" id="WP_055652905.1">
    <property type="nucleotide sequence ID" value="NZ_CABIXC010000001.1"/>
</dbReference>
<evidence type="ECO:0000256" key="2">
    <source>
        <dbReference type="ARBA" id="ARBA00022448"/>
    </source>
</evidence>
<organism evidence="8 9">
    <name type="scientific">Hungatella hathewayi</name>
    <dbReference type="NCBI Taxonomy" id="154046"/>
    <lineage>
        <taxon>Bacteria</taxon>
        <taxon>Bacillati</taxon>
        <taxon>Bacillota</taxon>
        <taxon>Clostridia</taxon>
        <taxon>Lachnospirales</taxon>
        <taxon>Lachnospiraceae</taxon>
        <taxon>Hungatella</taxon>
    </lineage>
</organism>
<dbReference type="PIRSF" id="PIRSF006603">
    <property type="entry name" value="DinF"/>
    <property type="match status" value="1"/>
</dbReference>
<sequence length="446" mass="47417">MNSTTQNTLTEGKLAPALLRFAVPFLISNFLQALYGAVDLFVVGQFSTSASVSAVAIGSQVMQTVTWIILGISMGGTVLIGQKIGEKNEEGAAEAIGCVAVLFCLMALVLTPLMLLAVNGAVALMKTPPEAVSAARSYIFICSCGLPFITGYNGVSGIFRGIGDSRTPVIFIGLACIVNVIGDFLFTGWMGMGAAGAALATVIAQAVSFLAALAYMYKKGFSFPFGRRHLRLRRKPAAAILKVGFPLALQDALVNVSFLIITTIINTMGLTASAAVGVVEKIISFAMLPPSAIASAVTTVTAQNIGAKKPERAKRALWYGIGFSLIFGIAVCIFVQFFAPLVTAVFSRDEAVIQAAAQYLRSYSYDCILVSFVFCINSYFSGRSNALVPFIHSMIATFLVRIPATYGFSLIAGDSLFPMGLAAPMASFVSIVICFGYMRWEETRKK</sequence>
<dbReference type="PANTHER" id="PTHR43549">
    <property type="entry name" value="MULTIDRUG RESISTANCE PROTEIN YPNP-RELATED"/>
    <property type="match status" value="1"/>
</dbReference>
<feature type="transmembrane region" description="Helical" evidence="7">
    <location>
        <begin position="138"/>
        <end position="162"/>
    </location>
</feature>
<dbReference type="InterPro" id="IPR048279">
    <property type="entry name" value="MdtK-like"/>
</dbReference>
<evidence type="ECO:0000256" key="7">
    <source>
        <dbReference type="SAM" id="Phobius"/>
    </source>
</evidence>
<gene>
    <name evidence="8" type="primary">mepA_6</name>
    <name evidence="8" type="ORF">ERS852407_00559</name>
</gene>
<name>A0A173XVP7_9FIRM</name>
<dbReference type="GO" id="GO:0042910">
    <property type="term" value="F:xenobiotic transmembrane transporter activity"/>
    <property type="evidence" value="ECO:0007669"/>
    <property type="project" value="InterPro"/>
</dbReference>
<feature type="transmembrane region" description="Helical" evidence="7">
    <location>
        <begin position="93"/>
        <end position="118"/>
    </location>
</feature>
<evidence type="ECO:0000313" key="9">
    <source>
        <dbReference type="Proteomes" id="UP000095651"/>
    </source>
</evidence>
<keyword evidence="3" id="KW-1003">Cell membrane</keyword>
<dbReference type="PANTHER" id="PTHR43549:SF3">
    <property type="entry name" value="MULTIDRUG RESISTANCE PROTEIN YPNP-RELATED"/>
    <property type="match status" value="1"/>
</dbReference>
<dbReference type="CDD" id="cd13138">
    <property type="entry name" value="MATE_yoeA_like"/>
    <property type="match status" value="1"/>
</dbReference>
<keyword evidence="5 7" id="KW-1133">Transmembrane helix</keyword>
<evidence type="ECO:0000256" key="6">
    <source>
        <dbReference type="ARBA" id="ARBA00023136"/>
    </source>
</evidence>
<comment type="subcellular location">
    <subcellularLocation>
        <location evidence="1">Cell membrane</location>
        <topology evidence="1">Multi-pass membrane protein</topology>
    </subcellularLocation>
</comment>
<feature type="transmembrane region" description="Helical" evidence="7">
    <location>
        <begin position="169"/>
        <end position="189"/>
    </location>
</feature>
<keyword evidence="4 7" id="KW-0812">Transmembrane</keyword>
<feature type="transmembrane region" description="Helical" evidence="7">
    <location>
        <begin position="238"/>
        <end position="262"/>
    </location>
</feature>
<dbReference type="Pfam" id="PF01554">
    <property type="entry name" value="MatE"/>
    <property type="match status" value="2"/>
</dbReference>
<dbReference type="NCBIfam" id="TIGR00797">
    <property type="entry name" value="matE"/>
    <property type="match status" value="1"/>
</dbReference>
<feature type="transmembrane region" description="Helical" evidence="7">
    <location>
        <begin position="64"/>
        <end position="81"/>
    </location>
</feature>
<evidence type="ECO:0000256" key="4">
    <source>
        <dbReference type="ARBA" id="ARBA00022692"/>
    </source>
</evidence>
<evidence type="ECO:0000313" key="8">
    <source>
        <dbReference type="EMBL" id="CUN56011.1"/>
    </source>
</evidence>
<evidence type="ECO:0000256" key="1">
    <source>
        <dbReference type="ARBA" id="ARBA00004651"/>
    </source>
</evidence>
<dbReference type="InterPro" id="IPR002528">
    <property type="entry name" value="MATE_fam"/>
</dbReference>
<keyword evidence="2" id="KW-0813">Transport</keyword>
<dbReference type="InterPro" id="IPR052031">
    <property type="entry name" value="Membrane_Transporter-Flippase"/>
</dbReference>
<evidence type="ECO:0000256" key="3">
    <source>
        <dbReference type="ARBA" id="ARBA00022475"/>
    </source>
</evidence>
<feature type="transmembrane region" description="Helical" evidence="7">
    <location>
        <begin position="317"/>
        <end position="342"/>
    </location>
</feature>
<accession>A0A173XVP7</accession>
<dbReference type="Proteomes" id="UP000095651">
    <property type="component" value="Unassembled WGS sequence"/>
</dbReference>
<feature type="transmembrane region" description="Helical" evidence="7">
    <location>
        <begin position="387"/>
        <end position="404"/>
    </location>
</feature>
<feature type="transmembrane region" description="Helical" evidence="7">
    <location>
        <begin position="416"/>
        <end position="438"/>
    </location>
</feature>
<feature type="transmembrane region" description="Helical" evidence="7">
    <location>
        <begin position="282"/>
        <end position="305"/>
    </location>
</feature>
<evidence type="ECO:0000256" key="5">
    <source>
        <dbReference type="ARBA" id="ARBA00022989"/>
    </source>
</evidence>
<feature type="transmembrane region" description="Helical" evidence="7">
    <location>
        <begin position="362"/>
        <end position="380"/>
    </location>
</feature>
<dbReference type="GO" id="GO:0005886">
    <property type="term" value="C:plasma membrane"/>
    <property type="evidence" value="ECO:0007669"/>
    <property type="project" value="UniProtKB-SubCell"/>
</dbReference>
<dbReference type="AlphaFoldDB" id="A0A173XVP7"/>
<reference evidence="8 9" key="1">
    <citation type="submission" date="2015-09" db="EMBL/GenBank/DDBJ databases">
        <authorList>
            <consortium name="Pathogen Informatics"/>
        </authorList>
    </citation>
    <scope>NUCLEOTIDE SEQUENCE [LARGE SCALE GENOMIC DNA]</scope>
    <source>
        <strain evidence="8 9">2789STDY5608850</strain>
    </source>
</reference>
<dbReference type="EMBL" id="CYZE01000001">
    <property type="protein sequence ID" value="CUN56011.1"/>
    <property type="molecule type" value="Genomic_DNA"/>
</dbReference>
<feature type="transmembrane region" description="Helical" evidence="7">
    <location>
        <begin position="21"/>
        <end position="44"/>
    </location>
</feature>
<dbReference type="GO" id="GO:0015297">
    <property type="term" value="F:antiporter activity"/>
    <property type="evidence" value="ECO:0007669"/>
    <property type="project" value="InterPro"/>
</dbReference>
<protein>
    <submittedName>
        <fullName evidence="8">MATE efflux family protein</fullName>
    </submittedName>
</protein>
<feature type="transmembrane region" description="Helical" evidence="7">
    <location>
        <begin position="195"/>
        <end position="217"/>
    </location>
</feature>
<keyword evidence="6 7" id="KW-0472">Membrane</keyword>
<proteinExistence type="predicted"/>